<dbReference type="RefSeq" id="WP_079394695.1">
    <property type="nucleotide sequence ID" value="NZ_CEDO01000003.1"/>
</dbReference>
<keyword evidence="1 5" id="KW-0489">Methyltransferase</keyword>
<dbReference type="EC" id="2.1.1.37" evidence="7"/>
<dbReference type="GO" id="GO:0032259">
    <property type="term" value="P:methylation"/>
    <property type="evidence" value="ECO:0007669"/>
    <property type="project" value="UniProtKB-KW"/>
</dbReference>
<dbReference type="NCBIfam" id="TIGR00675">
    <property type="entry name" value="dcm"/>
    <property type="match status" value="1"/>
</dbReference>
<dbReference type="PANTHER" id="PTHR46098">
    <property type="entry name" value="TRNA (CYTOSINE(38)-C(5))-METHYLTRANSFERASE"/>
    <property type="match status" value="1"/>
</dbReference>
<dbReference type="GO" id="GO:0003886">
    <property type="term" value="F:DNA (cytosine-5-)-methyltransferase activity"/>
    <property type="evidence" value="ECO:0007669"/>
    <property type="project" value="UniProtKB-EC"/>
</dbReference>
<evidence type="ECO:0000313" key="9">
    <source>
        <dbReference type="Proteomes" id="UP000073434"/>
    </source>
</evidence>
<evidence type="ECO:0000256" key="2">
    <source>
        <dbReference type="ARBA" id="ARBA00022679"/>
    </source>
</evidence>
<comment type="similarity">
    <text evidence="5 6">Belongs to the class I-like SAM-binding methyltransferase superfamily. C5-methyltransferase family.</text>
</comment>
<dbReference type="EMBL" id="FIFW01000008">
    <property type="protein sequence ID" value="CYU51523.1"/>
    <property type="molecule type" value="Genomic_DNA"/>
</dbReference>
<dbReference type="InterPro" id="IPR001525">
    <property type="entry name" value="C5_MeTfrase"/>
</dbReference>
<organism evidence="8 9">
    <name type="scientific">Streptococcus suis</name>
    <dbReference type="NCBI Taxonomy" id="1307"/>
    <lineage>
        <taxon>Bacteria</taxon>
        <taxon>Bacillati</taxon>
        <taxon>Bacillota</taxon>
        <taxon>Bacilli</taxon>
        <taxon>Lactobacillales</taxon>
        <taxon>Streptococcaceae</taxon>
        <taxon>Streptococcus</taxon>
    </lineage>
</organism>
<dbReference type="AlphaFoldDB" id="A0A116MR19"/>
<dbReference type="Pfam" id="PF00145">
    <property type="entry name" value="DNA_methylase"/>
    <property type="match status" value="1"/>
</dbReference>
<comment type="catalytic activity">
    <reaction evidence="7">
        <text>a 2'-deoxycytidine in DNA + S-adenosyl-L-methionine = a 5-methyl-2'-deoxycytidine in DNA + S-adenosyl-L-homocysteine + H(+)</text>
        <dbReference type="Rhea" id="RHEA:13681"/>
        <dbReference type="Rhea" id="RHEA-COMP:11369"/>
        <dbReference type="Rhea" id="RHEA-COMP:11370"/>
        <dbReference type="ChEBI" id="CHEBI:15378"/>
        <dbReference type="ChEBI" id="CHEBI:57856"/>
        <dbReference type="ChEBI" id="CHEBI:59789"/>
        <dbReference type="ChEBI" id="CHEBI:85452"/>
        <dbReference type="ChEBI" id="CHEBI:85454"/>
        <dbReference type="EC" id="2.1.1.37"/>
    </reaction>
</comment>
<keyword evidence="3 5" id="KW-0949">S-adenosyl-L-methionine</keyword>
<dbReference type="Gene3D" id="3.40.50.150">
    <property type="entry name" value="Vaccinia Virus protein VP39"/>
    <property type="match status" value="1"/>
</dbReference>
<dbReference type="PROSITE" id="PS51679">
    <property type="entry name" value="SAM_MT_C5"/>
    <property type="match status" value="1"/>
</dbReference>
<dbReference type="PROSITE" id="PS00094">
    <property type="entry name" value="C5_MTASE_1"/>
    <property type="match status" value="1"/>
</dbReference>
<evidence type="ECO:0000256" key="3">
    <source>
        <dbReference type="ARBA" id="ARBA00022691"/>
    </source>
</evidence>
<dbReference type="InterPro" id="IPR018117">
    <property type="entry name" value="C5_DNA_meth_AS"/>
</dbReference>
<dbReference type="GO" id="GO:0009307">
    <property type="term" value="P:DNA restriction-modification system"/>
    <property type="evidence" value="ECO:0007669"/>
    <property type="project" value="UniProtKB-KW"/>
</dbReference>
<evidence type="ECO:0000256" key="7">
    <source>
        <dbReference type="RuleBase" id="RU000417"/>
    </source>
</evidence>
<name>A0A116MR19_STRSU</name>
<dbReference type="InterPro" id="IPR029063">
    <property type="entry name" value="SAM-dependent_MTases_sf"/>
</dbReference>
<keyword evidence="2 5" id="KW-0808">Transferase</keyword>
<dbReference type="Proteomes" id="UP000073434">
    <property type="component" value="Unassembled WGS sequence"/>
</dbReference>
<accession>A0A116MR19</accession>
<keyword evidence="4" id="KW-0680">Restriction system</keyword>
<proteinExistence type="inferred from homology"/>
<reference evidence="8 9" key="1">
    <citation type="submission" date="2016-02" db="EMBL/GenBank/DDBJ databases">
        <authorList>
            <consortium name="Pathogen Informatics"/>
        </authorList>
    </citation>
    <scope>NUCLEOTIDE SEQUENCE [LARGE SCALE GENOMIC DNA]</scope>
    <source>
        <strain evidence="8 9">LSS23</strain>
    </source>
</reference>
<gene>
    <name evidence="8" type="primary">banIM</name>
    <name evidence="8" type="ORF">ERS132385_01056</name>
</gene>
<dbReference type="PANTHER" id="PTHR46098:SF1">
    <property type="entry name" value="TRNA (CYTOSINE(38)-C(5))-METHYLTRANSFERASE"/>
    <property type="match status" value="1"/>
</dbReference>
<feature type="active site" evidence="5">
    <location>
        <position position="145"/>
    </location>
</feature>
<dbReference type="PRINTS" id="PR00105">
    <property type="entry name" value="C5METTRFRASE"/>
</dbReference>
<evidence type="ECO:0000313" key="8">
    <source>
        <dbReference type="EMBL" id="CYU51523.1"/>
    </source>
</evidence>
<dbReference type="SUPFAM" id="SSF53335">
    <property type="entry name" value="S-adenosyl-L-methionine-dependent methyltransferases"/>
    <property type="match status" value="1"/>
</dbReference>
<dbReference type="Gene3D" id="3.90.120.10">
    <property type="entry name" value="DNA Methylase, subunit A, domain 2"/>
    <property type="match status" value="1"/>
</dbReference>
<evidence type="ECO:0000256" key="4">
    <source>
        <dbReference type="ARBA" id="ARBA00022747"/>
    </source>
</evidence>
<protein>
    <recommendedName>
        <fullName evidence="7">Cytosine-specific methyltransferase</fullName>
        <ecNumber evidence="7">2.1.1.37</ecNumber>
    </recommendedName>
</protein>
<evidence type="ECO:0000256" key="5">
    <source>
        <dbReference type="PROSITE-ProRule" id="PRU01016"/>
    </source>
</evidence>
<sequence length="488" mass="54586">MHGGPRKGAGRKSISNKRKAYTIYLSDEDSERIESLPLPNSSTFSQKCRELIGIGIKEVEQKFVRNKGEVTFIDLFSGLGGIRIGFEQALQENGLIGKCVFSSDIKPAAIKAYTNNFGHNPECDITKLNPSSLPNFDFLLAGFPCQAFSQAGLGLGFQDTRGTLFFDIAKILLEKKPLGFVLENVEGLVNHDKGNTFKVITRTLADLGYSISYSVLNGKDFGLAQSRKRIYIIGFKSDTIELLEDFEYSHSVLQDVIDFNTPPIDSEFSKKLLSKYDLKSVYGKAIKDKRGGENNIHSWDIGLKGEISEEQAVLLDNLLKQRRNKKWAEIIGIKWMDGMPLTSDMISTFFKSPNLTDMLDDLVEKGYLSFEHPKKLEGNKRVPDETLEKGYNIVTGKLSFEFTKILSPYETTPTLVATDVHKLAVPVLNGIRPLTVNEGLRLFGFPDNYDLSFLKESEAFDLLGNTVCVPVIKAVSNKLLETYKKNRV</sequence>
<evidence type="ECO:0000256" key="6">
    <source>
        <dbReference type="RuleBase" id="RU000416"/>
    </source>
</evidence>
<evidence type="ECO:0000256" key="1">
    <source>
        <dbReference type="ARBA" id="ARBA00022603"/>
    </source>
</evidence>
<dbReference type="CDD" id="cd00315">
    <property type="entry name" value="Cyt_C5_DNA_methylase"/>
    <property type="match status" value="1"/>
</dbReference>
<dbReference type="InterPro" id="IPR050750">
    <property type="entry name" value="C5-MTase"/>
</dbReference>